<dbReference type="AlphaFoldDB" id="A0A1B2EZS0"/>
<reference evidence="2" key="1">
    <citation type="submission" date="2016-07" db="EMBL/GenBank/DDBJ databases">
        <title>Microvirga ossetica sp. nov. a new species of rhizobia isolated from root nodules of the legume species Vicia alpestris Steven originated from North Ossetia region in the Caucasus.</title>
        <authorList>
            <person name="Safronova V.I."/>
            <person name="Kuznetsova I.G."/>
            <person name="Sazanova A.L."/>
            <person name="Belimov A."/>
            <person name="Andronov E."/>
            <person name="Osledkin Y.S."/>
            <person name="Onishchuk O.P."/>
            <person name="Kurchak O.N."/>
            <person name="Shaposhnikov A.I."/>
            <person name="Willems A."/>
            <person name="Tikhonovich I.A."/>
        </authorList>
    </citation>
    <scope>NUCLEOTIDE SEQUENCE [LARGE SCALE GENOMIC DNA]</scope>
    <source>
        <strain evidence="2">V5/3M</strain>
        <plasmid evidence="2">unnamed5</plasmid>
    </source>
</reference>
<keyword evidence="1" id="KW-1133">Transmembrane helix</keyword>
<evidence type="ECO:0000313" key="2">
    <source>
        <dbReference type="EMBL" id="ANY85471.1"/>
    </source>
</evidence>
<keyword evidence="1" id="KW-0472">Membrane</keyword>
<keyword evidence="2" id="KW-0614">Plasmid</keyword>
<protein>
    <submittedName>
        <fullName evidence="2">Uncharacterized protein</fullName>
    </submittedName>
</protein>
<feature type="transmembrane region" description="Helical" evidence="1">
    <location>
        <begin position="57"/>
        <end position="78"/>
    </location>
</feature>
<name>A0A1B2EZS0_9HYPH</name>
<gene>
    <name evidence="2" type="ORF">BB934_45465</name>
</gene>
<proteinExistence type="predicted"/>
<feature type="transmembrane region" description="Helical" evidence="1">
    <location>
        <begin position="33"/>
        <end position="52"/>
    </location>
</feature>
<evidence type="ECO:0000256" key="1">
    <source>
        <dbReference type="SAM" id="Phobius"/>
    </source>
</evidence>
<geneLocation type="plasmid" evidence="2">
    <name>unnamed5</name>
</geneLocation>
<organism evidence="2">
    <name type="scientific">Microvirga ossetica</name>
    <dbReference type="NCBI Taxonomy" id="1882682"/>
    <lineage>
        <taxon>Bacteria</taxon>
        <taxon>Pseudomonadati</taxon>
        <taxon>Pseudomonadota</taxon>
        <taxon>Alphaproteobacteria</taxon>
        <taxon>Hyphomicrobiales</taxon>
        <taxon>Methylobacteriaceae</taxon>
        <taxon>Microvirga</taxon>
    </lineage>
</organism>
<dbReference type="EMBL" id="CP016621">
    <property type="protein sequence ID" value="ANY85471.1"/>
    <property type="molecule type" value="Genomic_DNA"/>
</dbReference>
<dbReference type="RefSeq" id="WP_099516243.1">
    <property type="nucleotide sequence ID" value="NZ_CP016621.1"/>
</dbReference>
<keyword evidence="1" id="KW-0812">Transmembrane</keyword>
<feature type="transmembrane region" description="Helical" evidence="1">
    <location>
        <begin position="84"/>
        <end position="106"/>
    </location>
</feature>
<dbReference type="KEGG" id="moc:BB934_45465"/>
<sequence length="131" mass="14281">MTIAAHTVSRPTTRKVIRQVPQQKGVMQAVGEAYIKTILKVALGLGVLFLLLAQTKLVFDVVSVFFPGLMLAGIGMAIRGEGGLLRNFFGLPVVGLGTLLMVYAFVNPLTGRGIDYFIYASGFDRFVYSFF</sequence>
<accession>A0A1B2EZS0</accession>